<evidence type="ECO:0000313" key="1">
    <source>
        <dbReference type="EMBL" id="KAL1545710.1"/>
    </source>
</evidence>
<keyword evidence="2" id="KW-1185">Reference proteome</keyword>
<proteinExistence type="predicted"/>
<dbReference type="InterPro" id="IPR044210">
    <property type="entry name" value="Tfc3-like"/>
</dbReference>
<reference evidence="1 2" key="1">
    <citation type="submission" date="2024-06" db="EMBL/GenBank/DDBJ databases">
        <title>A chromosome level genome sequence of Diviner's sage (Salvia divinorum).</title>
        <authorList>
            <person name="Ford S.A."/>
            <person name="Ro D.-K."/>
            <person name="Ness R.W."/>
            <person name="Phillips M.A."/>
        </authorList>
    </citation>
    <scope>NUCLEOTIDE SEQUENCE [LARGE SCALE GENOMIC DNA]</scope>
    <source>
        <strain evidence="1">SAF-2024a</strain>
        <tissue evidence="1">Leaf</tissue>
    </source>
</reference>
<dbReference type="PANTHER" id="PTHR15180:SF1">
    <property type="entry name" value="GENERAL TRANSCRIPTION FACTOR 3C POLYPEPTIDE 1"/>
    <property type="match status" value="1"/>
</dbReference>
<dbReference type="AlphaFoldDB" id="A0ABD1GNM5"/>
<sequence>MNGDGTINELIYNRLLCRVLGIVVLHPWILEGEIINRMQCLNPQSCRQLLQMMILDNHITTEKCSR</sequence>
<organism evidence="1 2">
    <name type="scientific">Salvia divinorum</name>
    <name type="common">Maria pastora</name>
    <name type="synonym">Diviner's sage</name>
    <dbReference type="NCBI Taxonomy" id="28513"/>
    <lineage>
        <taxon>Eukaryota</taxon>
        <taxon>Viridiplantae</taxon>
        <taxon>Streptophyta</taxon>
        <taxon>Embryophyta</taxon>
        <taxon>Tracheophyta</taxon>
        <taxon>Spermatophyta</taxon>
        <taxon>Magnoliopsida</taxon>
        <taxon>eudicotyledons</taxon>
        <taxon>Gunneridae</taxon>
        <taxon>Pentapetalae</taxon>
        <taxon>asterids</taxon>
        <taxon>lamiids</taxon>
        <taxon>Lamiales</taxon>
        <taxon>Lamiaceae</taxon>
        <taxon>Nepetoideae</taxon>
        <taxon>Mentheae</taxon>
        <taxon>Salviinae</taxon>
        <taxon>Salvia</taxon>
        <taxon>Salvia subgen. Calosphace</taxon>
    </lineage>
</organism>
<dbReference type="EMBL" id="JBEAFC010000008">
    <property type="protein sequence ID" value="KAL1545710.1"/>
    <property type="molecule type" value="Genomic_DNA"/>
</dbReference>
<dbReference type="PANTHER" id="PTHR15180">
    <property type="entry name" value="GENERAL TRANSCRIPTION FACTOR 3C POLYPEPTIDE 1"/>
    <property type="match status" value="1"/>
</dbReference>
<protein>
    <submittedName>
        <fullName evidence="1">Uncharacterized protein</fullName>
    </submittedName>
</protein>
<name>A0ABD1GNM5_SALDI</name>
<accession>A0ABD1GNM5</accession>
<evidence type="ECO:0000313" key="2">
    <source>
        <dbReference type="Proteomes" id="UP001567538"/>
    </source>
</evidence>
<comment type="caution">
    <text evidence="1">The sequence shown here is derived from an EMBL/GenBank/DDBJ whole genome shotgun (WGS) entry which is preliminary data.</text>
</comment>
<gene>
    <name evidence="1" type="ORF">AAHA92_22402</name>
</gene>
<dbReference type="Proteomes" id="UP001567538">
    <property type="component" value="Unassembled WGS sequence"/>
</dbReference>